<protein>
    <recommendedName>
        <fullName evidence="4">Extracellular membrane protein CFEM domain-containing protein</fullName>
    </recommendedName>
</protein>
<evidence type="ECO:0000313" key="2">
    <source>
        <dbReference type="EMBL" id="AGV14709.1"/>
    </source>
</evidence>
<dbReference type="AlphaFoldDB" id="T2BNH5"/>
<evidence type="ECO:0000313" key="3">
    <source>
        <dbReference type="Proteomes" id="UP000010091"/>
    </source>
</evidence>
<sequence length="160" mass="17454">MFKTIALLISSFMLLLPNVWASAAAQYHLDVTKDASSCFLDCHSRIVNTVHLEGASSNSYQWISQNCKYDEWKSLMSHCLPLVCSSAPDVAYAIEYGESFCKKAGIKNVVIQLPESYLEGANGTYFTSEGYLESRAVGELSINKAMTGAAVLGALSFFAL</sequence>
<dbReference type="VEuPathDB" id="FungiDB:CNAG_01725"/>
<dbReference type="GeneID" id="23885414"/>
<name>T2BNH5_CRYN9</name>
<organism evidence="2 3">
    <name type="scientific">Cryptococcus neoformans (strain H99 / ATCC 208821 / CBS 10515 / FGSC 9487)</name>
    <name type="common">Cryptococcus neoformans var. grubii serotype A</name>
    <dbReference type="NCBI Taxonomy" id="235443"/>
    <lineage>
        <taxon>Eukaryota</taxon>
        <taxon>Fungi</taxon>
        <taxon>Dikarya</taxon>
        <taxon>Basidiomycota</taxon>
        <taxon>Agaricomycotina</taxon>
        <taxon>Tremellomycetes</taxon>
        <taxon>Tremellales</taxon>
        <taxon>Cryptococcaceae</taxon>
        <taxon>Cryptococcus</taxon>
        <taxon>Cryptococcus neoformans species complex</taxon>
    </lineage>
</organism>
<dbReference type="RefSeq" id="XP_012052710.1">
    <property type="nucleotide sequence ID" value="XM_012197320.1"/>
</dbReference>
<evidence type="ECO:0000256" key="1">
    <source>
        <dbReference type="SAM" id="SignalP"/>
    </source>
</evidence>
<dbReference type="EMBL" id="CP003830">
    <property type="protein sequence ID" value="AGV14709.1"/>
    <property type="molecule type" value="Genomic_DNA"/>
</dbReference>
<evidence type="ECO:0008006" key="4">
    <source>
        <dbReference type="Google" id="ProtNLM"/>
    </source>
</evidence>
<proteinExistence type="predicted"/>
<keyword evidence="3" id="KW-1185">Reference proteome</keyword>
<reference evidence="2 3" key="1">
    <citation type="journal article" date="2014" name="PLoS Genet.">
        <title>Analysis of the genome and transcriptome of Cryptococcus neoformans var. grubii reveals complex RNA expression and microevolution leading to virulence attenuation.</title>
        <authorList>
            <person name="Janbon G."/>
            <person name="Ormerod K.L."/>
            <person name="Paulet D."/>
            <person name="Byrnes E.J.III."/>
            <person name="Yadav V."/>
            <person name="Chatterjee G."/>
            <person name="Mullapudi N."/>
            <person name="Hon C.C."/>
            <person name="Billmyre R.B."/>
            <person name="Brunel F."/>
            <person name="Bahn Y.S."/>
            <person name="Chen W."/>
            <person name="Chen Y."/>
            <person name="Chow E.W."/>
            <person name="Coppee J.Y."/>
            <person name="Floyd-Averette A."/>
            <person name="Gaillardin C."/>
            <person name="Gerik K.J."/>
            <person name="Goldberg J."/>
            <person name="Gonzalez-Hilarion S."/>
            <person name="Gujja S."/>
            <person name="Hamlin J.L."/>
            <person name="Hsueh Y.P."/>
            <person name="Ianiri G."/>
            <person name="Jones S."/>
            <person name="Kodira C.D."/>
            <person name="Kozubowski L."/>
            <person name="Lam W."/>
            <person name="Marra M."/>
            <person name="Mesner L.D."/>
            <person name="Mieczkowski P.A."/>
            <person name="Moyrand F."/>
            <person name="Nielsen K."/>
            <person name="Proux C."/>
            <person name="Rossignol T."/>
            <person name="Schein J.E."/>
            <person name="Sun S."/>
            <person name="Wollschlaeger C."/>
            <person name="Wood I.A."/>
            <person name="Zeng Q."/>
            <person name="Neuveglise C."/>
            <person name="Newlon C.S."/>
            <person name="Perfect J.R."/>
            <person name="Lodge J.K."/>
            <person name="Idnurm A."/>
            <person name="Stajich J.E."/>
            <person name="Kronstad J.W."/>
            <person name="Sanyal K."/>
            <person name="Heitman J."/>
            <person name="Fraser J.A."/>
            <person name="Cuomo C.A."/>
            <person name="Dietrich F.S."/>
        </authorList>
    </citation>
    <scope>NUCLEOTIDE SEQUENCE [LARGE SCALE GENOMIC DNA]</scope>
    <source>
        <strain evidence="3">H99 / ATCC 208821 / CBS 10515 / FGSC 9487</strain>
    </source>
</reference>
<gene>
    <name evidence="2" type="ORF">CNAG_01725</name>
</gene>
<accession>T2BNH5</accession>
<keyword evidence="1" id="KW-0732">Signal</keyword>
<feature type="signal peptide" evidence="1">
    <location>
        <begin position="1"/>
        <end position="21"/>
    </location>
</feature>
<dbReference type="Proteomes" id="UP000010091">
    <property type="component" value="Chromosome 11"/>
</dbReference>
<feature type="chain" id="PRO_5004586837" description="Extracellular membrane protein CFEM domain-containing protein" evidence="1">
    <location>
        <begin position="22"/>
        <end position="160"/>
    </location>
</feature>